<comment type="caution">
    <text evidence="2">The sequence shown here is derived from an EMBL/GenBank/DDBJ whole genome shotgun (WGS) entry which is preliminary data.</text>
</comment>
<feature type="non-terminal residue" evidence="2">
    <location>
        <position position="395"/>
    </location>
</feature>
<reference evidence="2 3" key="1">
    <citation type="journal article" date="2023" name="bioRxiv">
        <title>Conserved and derived expression patterns and positive selection on dental genes reveal complex evolutionary context of ever-growing rodent molars.</title>
        <authorList>
            <person name="Calamari Z.T."/>
            <person name="Song A."/>
            <person name="Cohen E."/>
            <person name="Akter M."/>
            <person name="Roy R.D."/>
            <person name="Hallikas O."/>
            <person name="Christensen M.M."/>
            <person name="Li P."/>
            <person name="Marangoni P."/>
            <person name="Jernvall J."/>
            <person name="Klein O.D."/>
        </authorList>
    </citation>
    <scope>NUCLEOTIDE SEQUENCE [LARGE SCALE GENOMIC DNA]</scope>
    <source>
        <strain evidence="2">V071</strain>
    </source>
</reference>
<organism evidence="2 3">
    <name type="scientific">Myodes glareolus</name>
    <name type="common">Bank vole</name>
    <name type="synonym">Clethrionomys glareolus</name>
    <dbReference type="NCBI Taxonomy" id="447135"/>
    <lineage>
        <taxon>Eukaryota</taxon>
        <taxon>Metazoa</taxon>
        <taxon>Chordata</taxon>
        <taxon>Craniata</taxon>
        <taxon>Vertebrata</taxon>
        <taxon>Euteleostomi</taxon>
        <taxon>Mammalia</taxon>
        <taxon>Eutheria</taxon>
        <taxon>Euarchontoglires</taxon>
        <taxon>Glires</taxon>
        <taxon>Rodentia</taxon>
        <taxon>Myomorpha</taxon>
        <taxon>Muroidea</taxon>
        <taxon>Cricetidae</taxon>
        <taxon>Arvicolinae</taxon>
        <taxon>Myodes</taxon>
    </lineage>
</organism>
<evidence type="ECO:0000256" key="1">
    <source>
        <dbReference type="SAM" id="MobiDB-lite"/>
    </source>
</evidence>
<dbReference type="InterPro" id="IPR002285">
    <property type="entry name" value="GPCR_2_PACAP_1_rcpt"/>
</dbReference>
<protein>
    <submittedName>
        <fullName evidence="2">Uncharacterized protein</fullName>
    </submittedName>
</protein>
<dbReference type="GO" id="GO:0004999">
    <property type="term" value="F:vasoactive intestinal polypeptide receptor activity"/>
    <property type="evidence" value="ECO:0007669"/>
    <property type="project" value="InterPro"/>
</dbReference>
<evidence type="ECO:0000313" key="3">
    <source>
        <dbReference type="Proteomes" id="UP001488838"/>
    </source>
</evidence>
<feature type="compositionally biased region" description="Polar residues" evidence="1">
    <location>
        <begin position="146"/>
        <end position="159"/>
    </location>
</feature>
<feature type="non-terminal residue" evidence="2">
    <location>
        <position position="1"/>
    </location>
</feature>
<feature type="region of interest" description="Disordered" evidence="1">
    <location>
        <begin position="52"/>
        <end position="175"/>
    </location>
</feature>
<dbReference type="PRINTS" id="PR01156">
    <property type="entry name" value="PACAPRECEPTR"/>
</dbReference>
<dbReference type="EMBL" id="JBBHLL010000356">
    <property type="protein sequence ID" value="KAK7805002.1"/>
    <property type="molecule type" value="Genomic_DNA"/>
</dbReference>
<dbReference type="GO" id="GO:0016020">
    <property type="term" value="C:membrane"/>
    <property type="evidence" value="ECO:0007669"/>
    <property type="project" value="InterPro"/>
</dbReference>
<proteinExistence type="predicted"/>
<dbReference type="Proteomes" id="UP001488838">
    <property type="component" value="Unassembled WGS sequence"/>
</dbReference>
<keyword evidence="3" id="KW-1185">Reference proteome</keyword>
<name>A0AAW0HS97_MYOGA</name>
<accession>A0AAW0HS97</accession>
<feature type="region of interest" description="Disordered" evidence="1">
    <location>
        <begin position="1"/>
        <end position="37"/>
    </location>
</feature>
<gene>
    <name evidence="2" type="ORF">U0070_021873</name>
</gene>
<dbReference type="AlphaFoldDB" id="A0AAW0HS97"/>
<evidence type="ECO:0000313" key="2">
    <source>
        <dbReference type="EMBL" id="KAK7805002.1"/>
    </source>
</evidence>
<sequence length="395" mass="42580">KGGESRGRLNSARKFCDKTGKGGLLPPPPRPGSLPQLRLCQCGGPHRAPHLCPRSNPAPRRSLACTPPPSRLGPLGRRWSVASLSPGPGCAAEAAPLPQDRAGRAERGGRKQTRGSRLPSPAVTGVRSGPAWSPCAHTHTPRRRNTQTQLPAATSTQRPGSARAPRLTRSSQCSSGGHGFAGCTPSCTFHPGTLQPARPWDQQPVDSGADSSLLGAAARARGRAGSTMARALWCSLTPLLLLPMVRAQRLPPQGYRASTWRTSYFCVLSAKLSPRLACLFISANTHPPHTYTHRLQHSCFCVYQLPPSPKVQQEPEYQIQTLLRDHAIAMHSDCIFKKEQAMCLERIQRANDLMGLNESSPAVDKLVQRPPGTSGSRSPTVMAVWLGYRSIWPAG</sequence>